<dbReference type="Proteomes" id="UP001055439">
    <property type="component" value="Chromosome 6"/>
</dbReference>
<protein>
    <submittedName>
        <fullName evidence="1">Uncharacterized protein</fullName>
    </submittedName>
</protein>
<proteinExistence type="predicted"/>
<accession>A0A9E7GBU1</accession>
<reference evidence="1" key="1">
    <citation type="submission" date="2022-05" db="EMBL/GenBank/DDBJ databases">
        <title>The Musa troglodytarum L. genome provides insights into the mechanism of non-climacteric behaviour and enrichment of carotenoids.</title>
        <authorList>
            <person name="Wang J."/>
        </authorList>
    </citation>
    <scope>NUCLEOTIDE SEQUENCE</scope>
    <source>
        <tissue evidence="1">Leaf</tissue>
    </source>
</reference>
<name>A0A9E7GBU1_9LILI</name>
<sequence length="86" mass="9079">LLPRHDCSVYQYVTVLILTTDSTPRIKIATAIFVGHAINNKAGCAGPCQAAGHSPMAILLILIQPTAAEAQFAAALLHDDPGKRSE</sequence>
<gene>
    <name evidence="1" type="ORF">MUK42_36203</name>
</gene>
<dbReference type="EMBL" id="CP097508">
    <property type="protein sequence ID" value="URE11520.1"/>
    <property type="molecule type" value="Genomic_DNA"/>
</dbReference>
<evidence type="ECO:0000313" key="1">
    <source>
        <dbReference type="EMBL" id="URE11520.1"/>
    </source>
</evidence>
<dbReference type="AlphaFoldDB" id="A0A9E7GBU1"/>
<evidence type="ECO:0000313" key="2">
    <source>
        <dbReference type="Proteomes" id="UP001055439"/>
    </source>
</evidence>
<feature type="non-terminal residue" evidence="1">
    <location>
        <position position="1"/>
    </location>
</feature>
<keyword evidence="2" id="KW-1185">Reference proteome</keyword>
<organism evidence="1 2">
    <name type="scientific">Musa troglodytarum</name>
    <name type="common">fe'i banana</name>
    <dbReference type="NCBI Taxonomy" id="320322"/>
    <lineage>
        <taxon>Eukaryota</taxon>
        <taxon>Viridiplantae</taxon>
        <taxon>Streptophyta</taxon>
        <taxon>Embryophyta</taxon>
        <taxon>Tracheophyta</taxon>
        <taxon>Spermatophyta</taxon>
        <taxon>Magnoliopsida</taxon>
        <taxon>Liliopsida</taxon>
        <taxon>Zingiberales</taxon>
        <taxon>Musaceae</taxon>
        <taxon>Musa</taxon>
    </lineage>
</organism>